<feature type="region of interest" description="Disordered" evidence="1">
    <location>
        <begin position="1"/>
        <end position="20"/>
    </location>
</feature>
<name>A0A9D9H3E1_9BACT</name>
<dbReference type="AlphaFoldDB" id="A0A9D9H3E1"/>
<comment type="caution">
    <text evidence="2">The sequence shown here is derived from an EMBL/GenBank/DDBJ whole genome shotgun (WGS) entry which is preliminary data.</text>
</comment>
<dbReference type="Proteomes" id="UP000823636">
    <property type="component" value="Unassembled WGS sequence"/>
</dbReference>
<organism evidence="2 3">
    <name type="scientific">Candidatus Caccoplasma merdipullorum</name>
    <dbReference type="NCBI Taxonomy" id="2840718"/>
    <lineage>
        <taxon>Bacteria</taxon>
        <taxon>Pseudomonadati</taxon>
        <taxon>Bacteroidota</taxon>
        <taxon>Bacteroidia</taxon>
        <taxon>Bacteroidales</taxon>
        <taxon>Bacteroidaceae</taxon>
        <taxon>Bacteroidaceae incertae sedis</taxon>
        <taxon>Candidatus Caccoplasma</taxon>
    </lineage>
</organism>
<evidence type="ECO:0000256" key="1">
    <source>
        <dbReference type="SAM" id="MobiDB-lite"/>
    </source>
</evidence>
<protein>
    <submittedName>
        <fullName evidence="2">Uncharacterized protein</fullName>
    </submittedName>
</protein>
<proteinExistence type="predicted"/>
<reference evidence="2" key="1">
    <citation type="submission" date="2020-10" db="EMBL/GenBank/DDBJ databases">
        <authorList>
            <person name="Gilroy R."/>
        </authorList>
    </citation>
    <scope>NUCLEOTIDE SEQUENCE</scope>
    <source>
        <strain evidence="2">G3-4614</strain>
    </source>
</reference>
<sequence>MTKITLPMKGKSTQESSKKEKILSPKQSTIDFLRLFARIYTCDIEINDNKRLILN</sequence>
<gene>
    <name evidence="2" type="ORF">IAC54_02180</name>
</gene>
<reference evidence="2" key="2">
    <citation type="journal article" date="2021" name="PeerJ">
        <title>Extensive microbial diversity within the chicken gut microbiome revealed by metagenomics and culture.</title>
        <authorList>
            <person name="Gilroy R."/>
            <person name="Ravi A."/>
            <person name="Getino M."/>
            <person name="Pursley I."/>
            <person name="Horton D.L."/>
            <person name="Alikhan N.F."/>
            <person name="Baker D."/>
            <person name="Gharbi K."/>
            <person name="Hall N."/>
            <person name="Watson M."/>
            <person name="Adriaenssens E.M."/>
            <person name="Foster-Nyarko E."/>
            <person name="Jarju S."/>
            <person name="Secka A."/>
            <person name="Antonio M."/>
            <person name="Oren A."/>
            <person name="Chaudhuri R.R."/>
            <person name="La Ragione R."/>
            <person name="Hildebrand F."/>
            <person name="Pallen M.J."/>
        </authorList>
    </citation>
    <scope>NUCLEOTIDE SEQUENCE</scope>
    <source>
        <strain evidence="2">G3-4614</strain>
    </source>
</reference>
<dbReference type="EMBL" id="JADIMW010000022">
    <property type="protein sequence ID" value="MBO8437690.1"/>
    <property type="molecule type" value="Genomic_DNA"/>
</dbReference>
<accession>A0A9D9H3E1</accession>
<evidence type="ECO:0000313" key="3">
    <source>
        <dbReference type="Proteomes" id="UP000823636"/>
    </source>
</evidence>
<evidence type="ECO:0000313" key="2">
    <source>
        <dbReference type="EMBL" id="MBO8437690.1"/>
    </source>
</evidence>